<feature type="region of interest" description="Disordered" evidence="8">
    <location>
        <begin position="223"/>
        <end position="249"/>
    </location>
</feature>
<dbReference type="Proteomes" id="UP000001075">
    <property type="component" value="Unassembled WGS sequence"/>
</dbReference>
<evidence type="ECO:0000256" key="3">
    <source>
        <dbReference type="ARBA" id="ARBA00022777"/>
    </source>
</evidence>
<dbReference type="GO" id="GO:0005634">
    <property type="term" value="C:nucleus"/>
    <property type="evidence" value="ECO:0007669"/>
    <property type="project" value="TreeGrafter"/>
</dbReference>
<accession>G3HGK9</accession>
<dbReference type="InterPro" id="IPR000719">
    <property type="entry name" value="Prot_kinase_dom"/>
</dbReference>
<dbReference type="AlphaFoldDB" id="G3HGK9"/>
<dbReference type="SUPFAM" id="SSF56112">
    <property type="entry name" value="Protein kinase-like (PK-like)"/>
    <property type="match status" value="1"/>
</dbReference>
<evidence type="ECO:0000256" key="4">
    <source>
        <dbReference type="ARBA" id="ARBA00022840"/>
    </source>
</evidence>
<evidence type="ECO:0000256" key="1">
    <source>
        <dbReference type="ARBA" id="ARBA00022679"/>
    </source>
</evidence>
<dbReference type="eggNOG" id="KOG0601">
    <property type="taxonomic scope" value="Eukaryota"/>
</dbReference>
<dbReference type="Pfam" id="PF00069">
    <property type="entry name" value="Pkinase"/>
    <property type="match status" value="1"/>
</dbReference>
<evidence type="ECO:0000313" key="11">
    <source>
        <dbReference type="Proteomes" id="UP000001075"/>
    </source>
</evidence>
<evidence type="ECO:0000259" key="9">
    <source>
        <dbReference type="PROSITE" id="PS50011"/>
    </source>
</evidence>
<dbReference type="GO" id="GO:0060631">
    <property type="term" value="P:regulation of meiosis I"/>
    <property type="evidence" value="ECO:0007669"/>
    <property type="project" value="TreeGrafter"/>
</dbReference>
<evidence type="ECO:0000256" key="7">
    <source>
        <dbReference type="ARBA" id="ARBA00042459"/>
    </source>
</evidence>
<feature type="domain" description="Protein kinase" evidence="9">
    <location>
        <begin position="1"/>
        <end position="196"/>
    </location>
</feature>
<dbReference type="PaxDb" id="10029-XP_007636793.1"/>
<reference evidence="11" key="1">
    <citation type="journal article" date="2011" name="Nat. Biotechnol.">
        <title>The genomic sequence of the Chinese hamster ovary (CHO)-K1 cell line.</title>
        <authorList>
            <person name="Xu X."/>
            <person name="Nagarajan H."/>
            <person name="Lewis N.E."/>
            <person name="Pan S."/>
            <person name="Cai Z."/>
            <person name="Liu X."/>
            <person name="Chen W."/>
            <person name="Xie M."/>
            <person name="Wang W."/>
            <person name="Hammond S."/>
            <person name="Andersen M.R."/>
            <person name="Neff N."/>
            <person name="Passarelli B."/>
            <person name="Koh W."/>
            <person name="Fan H.C."/>
            <person name="Wang J."/>
            <person name="Gui Y."/>
            <person name="Lee K.H."/>
            <person name="Betenbaugh M.J."/>
            <person name="Quake S.R."/>
            <person name="Famili I."/>
            <person name="Palsson B.O."/>
            <person name="Wang J."/>
        </authorList>
    </citation>
    <scope>NUCLEOTIDE SEQUENCE [LARGE SCALE GENOMIC DNA]</scope>
    <source>
        <strain evidence="11">CHO K1 cell line</strain>
    </source>
</reference>
<sequence>MGTQKRGEPSVEGTNYRCLAEDTSAAAQERRRGNWRRGKHIRTVAACEGNIFICRKMQSDSAVCSEEAESEDDWFLSASVTYKIGDLGHVTSINNPKVEEGDIRFLAKEILQENYQHLPKADIFALGLTMAMAAGAESLPINGDRWHHIREGNFPDILQELSDDFYGLLKSMIHPDPQKRPSAAALARSRIIRPFLEKTDELQEQLNLEKSKTATLERDLMKAKQIQIPQRDTYHSDPGTPEAFEDSNT</sequence>
<dbReference type="PANTHER" id="PTHR11042">
    <property type="entry name" value="EUKARYOTIC TRANSLATION INITIATION FACTOR 2-ALPHA KINASE EIF2-ALPHA KINASE -RELATED"/>
    <property type="match status" value="1"/>
</dbReference>
<evidence type="ECO:0000256" key="5">
    <source>
        <dbReference type="ARBA" id="ARBA00040089"/>
    </source>
</evidence>
<keyword evidence="3 10" id="KW-0418">Kinase</keyword>
<dbReference type="InterPro" id="IPR050339">
    <property type="entry name" value="CC_SR_Kinase"/>
</dbReference>
<dbReference type="GO" id="GO:0005524">
    <property type="term" value="F:ATP binding"/>
    <property type="evidence" value="ECO:0007669"/>
    <property type="project" value="UniProtKB-KW"/>
</dbReference>
<dbReference type="InterPro" id="IPR011009">
    <property type="entry name" value="Kinase-like_dom_sf"/>
</dbReference>
<protein>
    <recommendedName>
        <fullName evidence="5">Wee1-like protein kinase 2</fullName>
    </recommendedName>
    <alternativeName>
        <fullName evidence="6">Wee1-like protein kinase 1B</fullName>
    </alternativeName>
    <alternativeName>
        <fullName evidence="7">Wee1B kinase</fullName>
    </alternativeName>
</protein>
<dbReference type="EMBL" id="JH000354">
    <property type="protein sequence ID" value="EGV94245.1"/>
    <property type="molecule type" value="Genomic_DNA"/>
</dbReference>
<keyword evidence="2" id="KW-0547">Nucleotide-binding</keyword>
<name>G3HGK9_CRIGR</name>
<dbReference type="Gene3D" id="1.10.510.10">
    <property type="entry name" value="Transferase(Phosphotransferase) domain 1"/>
    <property type="match status" value="1"/>
</dbReference>
<dbReference type="PANTHER" id="PTHR11042:SF75">
    <property type="entry name" value="WEE1-LIKE PROTEIN KINASE 2"/>
    <property type="match status" value="1"/>
</dbReference>
<gene>
    <name evidence="10" type="ORF">I79_009747</name>
</gene>
<dbReference type="PROSITE" id="PS50011">
    <property type="entry name" value="PROTEIN_KINASE_DOM"/>
    <property type="match status" value="1"/>
</dbReference>
<organism evidence="10 11">
    <name type="scientific">Cricetulus griseus</name>
    <name type="common">Chinese hamster</name>
    <name type="synonym">Cricetulus barabensis griseus</name>
    <dbReference type="NCBI Taxonomy" id="10029"/>
    <lineage>
        <taxon>Eukaryota</taxon>
        <taxon>Metazoa</taxon>
        <taxon>Chordata</taxon>
        <taxon>Craniata</taxon>
        <taxon>Vertebrata</taxon>
        <taxon>Euteleostomi</taxon>
        <taxon>Mammalia</taxon>
        <taxon>Eutheria</taxon>
        <taxon>Euarchontoglires</taxon>
        <taxon>Glires</taxon>
        <taxon>Rodentia</taxon>
        <taxon>Myomorpha</taxon>
        <taxon>Muroidea</taxon>
        <taxon>Cricetidae</taxon>
        <taxon>Cricetinae</taxon>
        <taxon>Cricetulus</taxon>
    </lineage>
</organism>
<evidence type="ECO:0000256" key="8">
    <source>
        <dbReference type="SAM" id="MobiDB-lite"/>
    </source>
</evidence>
<dbReference type="GO" id="GO:0005737">
    <property type="term" value="C:cytoplasm"/>
    <property type="evidence" value="ECO:0007669"/>
    <property type="project" value="TreeGrafter"/>
</dbReference>
<dbReference type="STRING" id="10029.G3HGK9"/>
<keyword evidence="1" id="KW-0808">Transferase</keyword>
<evidence type="ECO:0000256" key="2">
    <source>
        <dbReference type="ARBA" id="ARBA00022741"/>
    </source>
</evidence>
<evidence type="ECO:0000313" key="10">
    <source>
        <dbReference type="EMBL" id="EGV94245.1"/>
    </source>
</evidence>
<dbReference type="GO" id="GO:0004713">
    <property type="term" value="F:protein tyrosine kinase activity"/>
    <property type="evidence" value="ECO:0007669"/>
    <property type="project" value="TreeGrafter"/>
</dbReference>
<dbReference type="InParanoid" id="G3HGK9"/>
<evidence type="ECO:0000256" key="6">
    <source>
        <dbReference type="ARBA" id="ARBA00041610"/>
    </source>
</evidence>
<proteinExistence type="predicted"/>
<keyword evidence="4" id="KW-0067">ATP-binding</keyword>